<protein>
    <submittedName>
        <fullName evidence="1">Uncharacterized protein</fullName>
    </submittedName>
</protein>
<dbReference type="Proteomes" id="UP000266723">
    <property type="component" value="Unassembled WGS sequence"/>
</dbReference>
<evidence type="ECO:0000313" key="2">
    <source>
        <dbReference type="Proteomes" id="UP000266723"/>
    </source>
</evidence>
<sequence length="162" mass="18395">MTSESTAHTVPASIDGDSYFRSTPLEIHEISSCPQDIVDSTHRSTDVSSCSPSRDVEKEITMEDFLEQEEFLELEDGEKLEDLDSIFEVEFPIPPDKGAHMSSYVEIQDWGKEEEELEEEEKDQGRFLAIIDPPLLRWCQEIQSAQQMLLTAICKASSTPYC</sequence>
<keyword evidence="2" id="KW-1185">Reference proteome</keyword>
<name>A0ABQ7EP62_BRACR</name>
<dbReference type="EMBL" id="QGKV02000297">
    <property type="protein sequence ID" value="KAF3605216.1"/>
    <property type="molecule type" value="Genomic_DNA"/>
</dbReference>
<comment type="caution">
    <text evidence="1">The sequence shown here is derived from an EMBL/GenBank/DDBJ whole genome shotgun (WGS) entry which is preliminary data.</text>
</comment>
<proteinExistence type="predicted"/>
<evidence type="ECO:0000313" key="1">
    <source>
        <dbReference type="EMBL" id="KAF3605216.1"/>
    </source>
</evidence>
<organism evidence="1 2">
    <name type="scientific">Brassica cretica</name>
    <name type="common">Mustard</name>
    <dbReference type="NCBI Taxonomy" id="69181"/>
    <lineage>
        <taxon>Eukaryota</taxon>
        <taxon>Viridiplantae</taxon>
        <taxon>Streptophyta</taxon>
        <taxon>Embryophyta</taxon>
        <taxon>Tracheophyta</taxon>
        <taxon>Spermatophyta</taxon>
        <taxon>Magnoliopsida</taxon>
        <taxon>eudicotyledons</taxon>
        <taxon>Gunneridae</taxon>
        <taxon>Pentapetalae</taxon>
        <taxon>rosids</taxon>
        <taxon>malvids</taxon>
        <taxon>Brassicales</taxon>
        <taxon>Brassicaceae</taxon>
        <taxon>Brassiceae</taxon>
        <taxon>Brassica</taxon>
    </lineage>
</organism>
<accession>A0ABQ7EP62</accession>
<reference evidence="1 2" key="1">
    <citation type="journal article" date="2020" name="BMC Genomics">
        <title>Intraspecific diversification of the crop wild relative Brassica cretica Lam. using demographic model selection.</title>
        <authorList>
            <person name="Kioukis A."/>
            <person name="Michalopoulou V.A."/>
            <person name="Briers L."/>
            <person name="Pirintsos S."/>
            <person name="Studholme D.J."/>
            <person name="Pavlidis P."/>
            <person name="Sarris P.F."/>
        </authorList>
    </citation>
    <scope>NUCLEOTIDE SEQUENCE [LARGE SCALE GENOMIC DNA]</scope>
    <source>
        <strain evidence="2">cv. PFS-1207/04</strain>
    </source>
</reference>
<gene>
    <name evidence="1" type="ORF">DY000_02048294</name>
</gene>